<feature type="domain" description="CRISPR-associated protein Cas6 C-terminal" evidence="1">
    <location>
        <begin position="182"/>
        <end position="304"/>
    </location>
</feature>
<protein>
    <submittedName>
        <fullName evidence="2">CRISPR-associated protein Cas6</fullName>
    </submittedName>
</protein>
<evidence type="ECO:0000259" key="1">
    <source>
        <dbReference type="Pfam" id="PF10040"/>
    </source>
</evidence>
<dbReference type="OrthoDB" id="9787241at2"/>
<dbReference type="EMBL" id="QEWQ01000003">
    <property type="protein sequence ID" value="PWD81224.1"/>
    <property type="molecule type" value="Genomic_DNA"/>
</dbReference>
<dbReference type="AlphaFoldDB" id="A0A2U2AEZ0"/>
<name>A0A2U2AEZ0_9GAMM</name>
<dbReference type="RefSeq" id="WP_109189121.1">
    <property type="nucleotide sequence ID" value="NZ_BMYA01000003.1"/>
</dbReference>
<reference evidence="3" key="1">
    <citation type="submission" date="2018-05" db="EMBL/GenBank/DDBJ databases">
        <title>Ignatzschineria dubaiensis sp. nov., isolated from necrotic foot tissues of dromedaries (Camelus dromedarius) and associated maggots in Dubai, United Arab Emirates.</title>
        <authorList>
            <person name="Tsang C.C."/>
            <person name="Tang J.Y.M."/>
            <person name="Fong J.Y.H."/>
            <person name="Kinne J."/>
            <person name="Lee H.H."/>
            <person name="Joseph M."/>
            <person name="Jose S."/>
            <person name="Schuster R.K."/>
            <person name="Tang Y."/>
            <person name="Sivakumar S."/>
            <person name="Chen J.H.K."/>
            <person name="Teng J.L.L."/>
            <person name="Lau S.K.P."/>
            <person name="Wernery U."/>
            <person name="Woo P.C.Y."/>
        </authorList>
    </citation>
    <scope>NUCLEOTIDE SEQUENCE [LARGE SCALE GENOMIC DNA]</scope>
    <source>
        <strain evidence="3">KCTC 22644</strain>
    </source>
</reference>
<keyword evidence="3" id="KW-1185">Reference proteome</keyword>
<sequence>MPIFTIPDQLPIKRYRFSFEVTADFMLPEYSGSLLRGIFGHALRSLSCLTKVENCTGCTLTRICPYAEVFETASTGAGLSKAKNPPQGYIVEPSTQQRLYRKGDIFTFSMVLLGRNIERLPLIAFAWQKALMKDIRGGNATLCDIAVEIAHDQWDSIFKNKEIIAHDPFLQLPVTYPNQYILRFITPLRLQIDGHLAQDDELTAYCFLSQLLRRLSWLSERHLGDYMQLHYSELAEEIAVIRDHKMLYWQDWARYSTRQKRKMHLGGMLGTWDFNNLSQDLAKLLYLGQWLHAGKNTTFGLGRYELLQRI</sequence>
<dbReference type="Gene3D" id="3.30.70.1900">
    <property type="match status" value="1"/>
</dbReference>
<dbReference type="InterPro" id="IPR019267">
    <property type="entry name" value="CRISPR-assoc_Cas6_C"/>
</dbReference>
<evidence type="ECO:0000313" key="2">
    <source>
        <dbReference type="EMBL" id="PWD81224.1"/>
    </source>
</evidence>
<dbReference type="Pfam" id="PF10040">
    <property type="entry name" value="CRISPR_Cas6"/>
    <property type="match status" value="1"/>
</dbReference>
<comment type="caution">
    <text evidence="2">The sequence shown here is derived from an EMBL/GenBank/DDBJ whole genome shotgun (WGS) entry which is preliminary data.</text>
</comment>
<evidence type="ECO:0000313" key="3">
    <source>
        <dbReference type="Proteomes" id="UP000245020"/>
    </source>
</evidence>
<accession>A0A2U2AEZ0</accession>
<organism evidence="2 3">
    <name type="scientific">Ignatzschineria ureiclastica</name>
    <dbReference type="NCBI Taxonomy" id="472582"/>
    <lineage>
        <taxon>Bacteria</taxon>
        <taxon>Pseudomonadati</taxon>
        <taxon>Pseudomonadota</taxon>
        <taxon>Gammaproteobacteria</taxon>
        <taxon>Cardiobacteriales</taxon>
        <taxon>Ignatzschineriaceae</taxon>
        <taxon>Ignatzschineria</taxon>
    </lineage>
</organism>
<dbReference type="Proteomes" id="UP000245020">
    <property type="component" value="Unassembled WGS sequence"/>
</dbReference>
<gene>
    <name evidence="2" type="ORF">DC083_04865</name>
</gene>
<proteinExistence type="predicted"/>